<dbReference type="PANTHER" id="PTHR31462">
    <property type="entry name" value="ENDOSOMAL/LYSOSOMAL POTASSIUM CHANNEL TMEM175"/>
    <property type="match status" value="1"/>
</dbReference>
<name>A0ABZ0WQ24_9BURK</name>
<feature type="transmembrane region" description="Helical" evidence="13">
    <location>
        <begin position="151"/>
        <end position="180"/>
    </location>
</feature>
<dbReference type="RefSeq" id="WP_114815150.1">
    <property type="nucleotide sequence ID" value="NZ_CP139965.1"/>
</dbReference>
<dbReference type="Pfam" id="PF06736">
    <property type="entry name" value="TMEM175"/>
    <property type="match status" value="1"/>
</dbReference>
<evidence type="ECO:0000256" key="2">
    <source>
        <dbReference type="ARBA" id="ARBA00006920"/>
    </source>
</evidence>
<keyword evidence="8 13" id="KW-1133">Transmembrane helix</keyword>
<evidence type="ECO:0000256" key="12">
    <source>
        <dbReference type="ARBA" id="ARBA00034430"/>
    </source>
</evidence>
<evidence type="ECO:0000256" key="4">
    <source>
        <dbReference type="ARBA" id="ARBA00022538"/>
    </source>
</evidence>
<keyword evidence="7" id="KW-0630">Potassium</keyword>
<evidence type="ECO:0000256" key="10">
    <source>
        <dbReference type="ARBA" id="ARBA00023136"/>
    </source>
</evidence>
<feature type="transmembrane region" description="Helical" evidence="13">
    <location>
        <begin position="107"/>
        <end position="131"/>
    </location>
</feature>
<keyword evidence="10 13" id="KW-0472">Membrane</keyword>
<keyword evidence="6" id="KW-0631">Potassium channel</keyword>
<keyword evidence="3" id="KW-0813">Transport</keyword>
<feature type="transmembrane region" description="Helical" evidence="13">
    <location>
        <begin position="6"/>
        <end position="23"/>
    </location>
</feature>
<accession>A0ABZ0WQ24</accession>
<evidence type="ECO:0000256" key="13">
    <source>
        <dbReference type="SAM" id="Phobius"/>
    </source>
</evidence>
<keyword evidence="15" id="KW-1185">Reference proteome</keyword>
<dbReference type="EMBL" id="CP139965">
    <property type="protein sequence ID" value="WQD79478.1"/>
    <property type="molecule type" value="Genomic_DNA"/>
</dbReference>
<evidence type="ECO:0000256" key="9">
    <source>
        <dbReference type="ARBA" id="ARBA00023065"/>
    </source>
</evidence>
<sequence length="195" mass="21866">MRSERLQAFTDGVVAVIITIMVLEMHAPHDVTFQALVALWPIFMSYVLSYVYVGIYWSNHHHFAHLIREVTGGILWANLGLLFFLSLIPFTTAWAGEHGFAPVPTALYGVSLLTTALAWNVLQVAIVHAQGKQSVMKQALGSDWKSKISPLLYLAGIVLAFVAPVVSYLLYALVAALWIIPDRRVERFLKEFERN</sequence>
<keyword evidence="11" id="KW-0407">Ion channel</keyword>
<organism evidence="14 15">
    <name type="scientific">Paraburkholderia kururiensis</name>
    <dbReference type="NCBI Taxonomy" id="984307"/>
    <lineage>
        <taxon>Bacteria</taxon>
        <taxon>Pseudomonadati</taxon>
        <taxon>Pseudomonadota</taxon>
        <taxon>Betaproteobacteria</taxon>
        <taxon>Burkholderiales</taxon>
        <taxon>Burkholderiaceae</taxon>
        <taxon>Paraburkholderia</taxon>
    </lineage>
</organism>
<evidence type="ECO:0000256" key="11">
    <source>
        <dbReference type="ARBA" id="ARBA00023303"/>
    </source>
</evidence>
<feature type="transmembrane region" description="Helical" evidence="13">
    <location>
        <begin position="35"/>
        <end position="55"/>
    </location>
</feature>
<protein>
    <submittedName>
        <fullName evidence="14">TMEM175 family protein</fullName>
    </submittedName>
</protein>
<evidence type="ECO:0000256" key="8">
    <source>
        <dbReference type="ARBA" id="ARBA00022989"/>
    </source>
</evidence>
<keyword evidence="4" id="KW-0633">Potassium transport</keyword>
<dbReference type="InterPro" id="IPR010617">
    <property type="entry name" value="TMEM175-like"/>
</dbReference>
<dbReference type="PANTHER" id="PTHR31462:SF5">
    <property type="entry name" value="ENDOSOMAL_LYSOSOMAL PROTON CHANNEL TMEM175"/>
    <property type="match status" value="1"/>
</dbReference>
<evidence type="ECO:0000313" key="15">
    <source>
        <dbReference type="Proteomes" id="UP001325479"/>
    </source>
</evidence>
<comment type="similarity">
    <text evidence="2">Belongs to the TMEM175 family.</text>
</comment>
<keyword evidence="9" id="KW-0406">Ion transport</keyword>
<evidence type="ECO:0000256" key="1">
    <source>
        <dbReference type="ARBA" id="ARBA00004141"/>
    </source>
</evidence>
<evidence type="ECO:0000313" key="14">
    <source>
        <dbReference type="EMBL" id="WQD79478.1"/>
    </source>
</evidence>
<evidence type="ECO:0000256" key="7">
    <source>
        <dbReference type="ARBA" id="ARBA00022958"/>
    </source>
</evidence>
<keyword evidence="5 13" id="KW-0812">Transmembrane</keyword>
<comment type="catalytic activity">
    <reaction evidence="12">
        <text>K(+)(in) = K(+)(out)</text>
        <dbReference type="Rhea" id="RHEA:29463"/>
        <dbReference type="ChEBI" id="CHEBI:29103"/>
    </reaction>
</comment>
<evidence type="ECO:0000256" key="5">
    <source>
        <dbReference type="ARBA" id="ARBA00022692"/>
    </source>
</evidence>
<evidence type="ECO:0000256" key="3">
    <source>
        <dbReference type="ARBA" id="ARBA00022448"/>
    </source>
</evidence>
<evidence type="ECO:0000256" key="6">
    <source>
        <dbReference type="ARBA" id="ARBA00022826"/>
    </source>
</evidence>
<feature type="transmembrane region" description="Helical" evidence="13">
    <location>
        <begin position="75"/>
        <end position="95"/>
    </location>
</feature>
<gene>
    <name evidence="14" type="ORF">U0042_07230</name>
</gene>
<dbReference type="Proteomes" id="UP001325479">
    <property type="component" value="Chromosome"/>
</dbReference>
<comment type="subcellular location">
    <subcellularLocation>
        <location evidence="1">Membrane</location>
        <topology evidence="1">Multi-pass membrane protein</topology>
    </subcellularLocation>
</comment>
<reference evidence="14 15" key="1">
    <citation type="submission" date="2023-12" db="EMBL/GenBank/DDBJ databases">
        <title>Genome sequencing and assembly of bacterial species from a model synthetic community.</title>
        <authorList>
            <person name="Hogle S.L."/>
        </authorList>
    </citation>
    <scope>NUCLEOTIDE SEQUENCE [LARGE SCALE GENOMIC DNA]</scope>
    <source>
        <strain evidence="14 15">HAMBI 2494</strain>
    </source>
</reference>
<proteinExistence type="inferred from homology"/>